<dbReference type="GeneID" id="30973970"/>
<evidence type="ECO:0000256" key="11">
    <source>
        <dbReference type="ARBA" id="ARBA00082544"/>
    </source>
</evidence>
<dbReference type="VEuPathDB" id="FungiDB:ASPACDRAFT_35788"/>
<reference evidence="14" key="1">
    <citation type="journal article" date="2017" name="Genome Biol.">
        <title>Comparative genomics reveals high biological diversity and specific adaptations in the industrially and medically important fungal genus Aspergillus.</title>
        <authorList>
            <person name="de Vries R.P."/>
            <person name="Riley R."/>
            <person name="Wiebenga A."/>
            <person name="Aguilar-Osorio G."/>
            <person name="Amillis S."/>
            <person name="Uchima C.A."/>
            <person name="Anderluh G."/>
            <person name="Asadollahi M."/>
            <person name="Askin M."/>
            <person name="Barry K."/>
            <person name="Battaglia E."/>
            <person name="Bayram O."/>
            <person name="Benocci T."/>
            <person name="Braus-Stromeyer S.A."/>
            <person name="Caldana C."/>
            <person name="Canovas D."/>
            <person name="Cerqueira G.C."/>
            <person name="Chen F."/>
            <person name="Chen W."/>
            <person name="Choi C."/>
            <person name="Clum A."/>
            <person name="Dos Santos R.A."/>
            <person name="Damasio A.R."/>
            <person name="Diallinas G."/>
            <person name="Emri T."/>
            <person name="Fekete E."/>
            <person name="Flipphi M."/>
            <person name="Freyberg S."/>
            <person name="Gallo A."/>
            <person name="Gournas C."/>
            <person name="Habgood R."/>
            <person name="Hainaut M."/>
            <person name="Harispe M.L."/>
            <person name="Henrissat B."/>
            <person name="Hilden K.S."/>
            <person name="Hope R."/>
            <person name="Hossain A."/>
            <person name="Karabika E."/>
            <person name="Karaffa L."/>
            <person name="Karanyi Z."/>
            <person name="Krasevec N."/>
            <person name="Kuo A."/>
            <person name="Kusch H."/>
            <person name="LaButti K."/>
            <person name="Lagendijk E.L."/>
            <person name="Lapidus A."/>
            <person name="Levasseur A."/>
            <person name="Lindquist E."/>
            <person name="Lipzen A."/>
            <person name="Logrieco A.F."/>
            <person name="MacCabe A."/>
            <person name="Maekelae M.R."/>
            <person name="Malavazi I."/>
            <person name="Melin P."/>
            <person name="Meyer V."/>
            <person name="Mielnichuk N."/>
            <person name="Miskei M."/>
            <person name="Molnar A.P."/>
            <person name="Mule G."/>
            <person name="Ngan C.Y."/>
            <person name="Orejas M."/>
            <person name="Orosz E."/>
            <person name="Ouedraogo J.P."/>
            <person name="Overkamp K.M."/>
            <person name="Park H.-S."/>
            <person name="Perrone G."/>
            <person name="Piumi F."/>
            <person name="Punt P.J."/>
            <person name="Ram A.F."/>
            <person name="Ramon A."/>
            <person name="Rauscher S."/>
            <person name="Record E."/>
            <person name="Riano-Pachon D.M."/>
            <person name="Robert V."/>
            <person name="Roehrig J."/>
            <person name="Ruller R."/>
            <person name="Salamov A."/>
            <person name="Salih N.S."/>
            <person name="Samson R.A."/>
            <person name="Sandor E."/>
            <person name="Sanguinetti M."/>
            <person name="Schuetze T."/>
            <person name="Sepcic K."/>
            <person name="Shelest E."/>
            <person name="Sherlock G."/>
            <person name="Sophianopoulou V."/>
            <person name="Squina F.M."/>
            <person name="Sun H."/>
            <person name="Susca A."/>
            <person name="Todd R.B."/>
            <person name="Tsang A."/>
            <person name="Unkles S.E."/>
            <person name="van de Wiele N."/>
            <person name="van Rossen-Uffink D."/>
            <person name="Oliveira J.V."/>
            <person name="Vesth T.C."/>
            <person name="Visser J."/>
            <person name="Yu J.-H."/>
            <person name="Zhou M."/>
            <person name="Andersen M.R."/>
            <person name="Archer D.B."/>
            <person name="Baker S.E."/>
            <person name="Benoit I."/>
            <person name="Brakhage A.A."/>
            <person name="Braus G.H."/>
            <person name="Fischer R."/>
            <person name="Frisvad J.C."/>
            <person name="Goldman G.H."/>
            <person name="Houbraken J."/>
            <person name="Oakley B."/>
            <person name="Pocsi I."/>
            <person name="Scazzocchio C."/>
            <person name="Seiboth B."/>
            <person name="vanKuyk P.A."/>
            <person name="Wortman J."/>
            <person name="Dyer P.S."/>
            <person name="Grigoriev I.V."/>
        </authorList>
    </citation>
    <scope>NUCLEOTIDE SEQUENCE [LARGE SCALE GENOMIC DNA]</scope>
    <source>
        <strain evidence="14">ATCC 16872 / CBS 172.66 / WB 5094</strain>
    </source>
</reference>
<dbReference type="Proteomes" id="UP000184546">
    <property type="component" value="Unassembled WGS sequence"/>
</dbReference>
<dbReference type="FunFam" id="3.40.50.720:FF:000131">
    <property type="entry name" value="Short-chain dehydrogenase/reductase 3"/>
    <property type="match status" value="1"/>
</dbReference>
<evidence type="ECO:0000256" key="2">
    <source>
        <dbReference type="ARBA" id="ARBA00006484"/>
    </source>
</evidence>
<evidence type="ECO:0000256" key="7">
    <source>
        <dbReference type="ARBA" id="ARBA00023098"/>
    </source>
</evidence>
<dbReference type="AlphaFoldDB" id="A0A1L9WHT7"/>
<comment type="similarity">
    <text evidence="2 12">Belongs to the short-chain dehydrogenases/reductases (SDR) family.</text>
</comment>
<keyword evidence="5" id="KW-1133">Transmembrane helix</keyword>
<keyword evidence="4" id="KW-0521">NADP</keyword>
<evidence type="ECO:0000256" key="1">
    <source>
        <dbReference type="ARBA" id="ARBA00004141"/>
    </source>
</evidence>
<sequence>MNLQQSISLVQSWSLSYCAQLPEPVRTALDRHPAIPLALNSLLAIVVLRYLNRALTSWSLGNCSANRWNPNRELVLITGGSSGIGQQVVLQFAERGVKCIILDIQAPTYTLPKSAHFYKTDITSTDALHATAEQVRADHGHPTVLVNNAGVGHDGTILDEPESKIRQTFEVNTLAHFLTVREFLPAMLERNHGHVVTVASMASFVALGEMVDYCCSKASALAFHEGLGQEIRHWYKRPGVKTSVIHPYWVRTPMIQQLTDAGDLFKQPVMTVERVATAITRQVVSGRSGQVILPEAYSVASMVRAFPTWLQEHVRGLSSKDIRRLREAQK</sequence>
<evidence type="ECO:0000256" key="12">
    <source>
        <dbReference type="RuleBase" id="RU000363"/>
    </source>
</evidence>
<dbReference type="RefSeq" id="XP_020052056.1">
    <property type="nucleotide sequence ID" value="XM_020200156.1"/>
</dbReference>
<dbReference type="OrthoDB" id="10253736at2759"/>
<keyword evidence="7" id="KW-0443">Lipid metabolism</keyword>
<dbReference type="PROSITE" id="PS00061">
    <property type="entry name" value="ADH_SHORT"/>
    <property type="match status" value="1"/>
</dbReference>
<accession>A0A1L9WHT7</accession>
<keyword evidence="3" id="KW-0812">Transmembrane</keyword>
<keyword evidence="14" id="KW-1185">Reference proteome</keyword>
<dbReference type="GO" id="GO:0044550">
    <property type="term" value="P:secondary metabolite biosynthetic process"/>
    <property type="evidence" value="ECO:0007669"/>
    <property type="project" value="UniProtKB-ARBA"/>
</dbReference>
<name>A0A1L9WHT7_ASPA1</name>
<dbReference type="PANTHER" id="PTHR24322:SF736">
    <property type="entry name" value="RETINOL DEHYDROGENASE 10"/>
    <property type="match status" value="1"/>
</dbReference>
<organism evidence="13 14">
    <name type="scientific">Aspergillus aculeatus (strain ATCC 16872 / CBS 172.66 / WB 5094)</name>
    <dbReference type="NCBI Taxonomy" id="690307"/>
    <lineage>
        <taxon>Eukaryota</taxon>
        <taxon>Fungi</taxon>
        <taxon>Dikarya</taxon>
        <taxon>Ascomycota</taxon>
        <taxon>Pezizomycotina</taxon>
        <taxon>Eurotiomycetes</taxon>
        <taxon>Eurotiomycetidae</taxon>
        <taxon>Eurotiales</taxon>
        <taxon>Aspergillaceae</taxon>
        <taxon>Aspergillus</taxon>
        <taxon>Aspergillus subgen. Circumdati</taxon>
    </lineage>
</organism>
<comment type="subcellular location">
    <subcellularLocation>
        <location evidence="1">Membrane</location>
        <topology evidence="1">Multi-pass membrane protein</topology>
    </subcellularLocation>
</comment>
<comment type="function">
    <text evidence="9">Catalyzes the reduction of all-trans-retinal to all-trans-retinol in the presence of NADPH.</text>
</comment>
<dbReference type="STRING" id="690307.A0A1L9WHT7"/>
<evidence type="ECO:0000256" key="9">
    <source>
        <dbReference type="ARBA" id="ARBA00059620"/>
    </source>
</evidence>
<dbReference type="GO" id="GO:0016020">
    <property type="term" value="C:membrane"/>
    <property type="evidence" value="ECO:0007669"/>
    <property type="project" value="UniProtKB-SubCell"/>
</dbReference>
<proteinExistence type="inferred from homology"/>
<evidence type="ECO:0000256" key="5">
    <source>
        <dbReference type="ARBA" id="ARBA00022989"/>
    </source>
</evidence>
<dbReference type="InterPro" id="IPR002347">
    <property type="entry name" value="SDR_fam"/>
</dbReference>
<keyword evidence="8" id="KW-0472">Membrane</keyword>
<keyword evidence="6" id="KW-0560">Oxidoreductase</keyword>
<dbReference type="GO" id="GO:0052650">
    <property type="term" value="F:all-trans-retinol dehydrogenase (NADP+) activity"/>
    <property type="evidence" value="ECO:0007669"/>
    <property type="project" value="UniProtKB-ARBA"/>
</dbReference>
<evidence type="ECO:0000313" key="13">
    <source>
        <dbReference type="EMBL" id="OJJ95716.1"/>
    </source>
</evidence>
<dbReference type="OMA" id="RTPMIKM"/>
<dbReference type="SUPFAM" id="SSF51735">
    <property type="entry name" value="NAD(P)-binding Rossmann-fold domains"/>
    <property type="match status" value="1"/>
</dbReference>
<evidence type="ECO:0000256" key="10">
    <source>
        <dbReference type="ARBA" id="ARBA00068717"/>
    </source>
</evidence>
<dbReference type="EMBL" id="KV878988">
    <property type="protein sequence ID" value="OJJ95716.1"/>
    <property type="molecule type" value="Genomic_DNA"/>
</dbReference>
<evidence type="ECO:0000256" key="3">
    <source>
        <dbReference type="ARBA" id="ARBA00022692"/>
    </source>
</evidence>
<gene>
    <name evidence="13" type="ORF">ASPACDRAFT_35788</name>
</gene>
<dbReference type="PANTHER" id="PTHR24322">
    <property type="entry name" value="PKSB"/>
    <property type="match status" value="1"/>
</dbReference>
<evidence type="ECO:0000256" key="8">
    <source>
        <dbReference type="ARBA" id="ARBA00023136"/>
    </source>
</evidence>
<dbReference type="PRINTS" id="PR00080">
    <property type="entry name" value="SDRFAMILY"/>
</dbReference>
<protein>
    <recommendedName>
        <fullName evidence="10">Short-chain dehydrogenase/reductase 3</fullName>
    </recommendedName>
    <alternativeName>
        <fullName evidence="11">Retinal short-chain dehydrogenase/reductase 1</fullName>
    </alternativeName>
</protein>
<dbReference type="InterPro" id="IPR020904">
    <property type="entry name" value="Sc_DH/Rdtase_CS"/>
</dbReference>
<evidence type="ECO:0000256" key="6">
    <source>
        <dbReference type="ARBA" id="ARBA00023002"/>
    </source>
</evidence>
<dbReference type="PRINTS" id="PR00081">
    <property type="entry name" value="GDHRDH"/>
</dbReference>
<evidence type="ECO:0000313" key="14">
    <source>
        <dbReference type="Proteomes" id="UP000184546"/>
    </source>
</evidence>
<dbReference type="Pfam" id="PF00106">
    <property type="entry name" value="adh_short"/>
    <property type="match status" value="1"/>
</dbReference>
<evidence type="ECO:0000256" key="4">
    <source>
        <dbReference type="ARBA" id="ARBA00022857"/>
    </source>
</evidence>
<dbReference type="InterPro" id="IPR036291">
    <property type="entry name" value="NAD(P)-bd_dom_sf"/>
</dbReference>
<dbReference type="Gene3D" id="3.40.50.720">
    <property type="entry name" value="NAD(P)-binding Rossmann-like Domain"/>
    <property type="match status" value="1"/>
</dbReference>
<dbReference type="CDD" id="cd05339">
    <property type="entry name" value="17beta-HSDXI-like_SDR_c"/>
    <property type="match status" value="1"/>
</dbReference>